<keyword evidence="2" id="KW-1185">Reference proteome</keyword>
<reference evidence="1" key="1">
    <citation type="submission" date="2023-02" db="EMBL/GenBank/DDBJ databases">
        <title>Genome of toxic invasive species Heracleum sosnowskyi carries increased number of genes despite the absence of recent whole-genome duplications.</title>
        <authorList>
            <person name="Schelkunov M."/>
            <person name="Shtratnikova V."/>
            <person name="Makarenko M."/>
            <person name="Klepikova A."/>
            <person name="Omelchenko D."/>
            <person name="Novikova G."/>
            <person name="Obukhova E."/>
            <person name="Bogdanov V."/>
            <person name="Penin A."/>
            <person name="Logacheva M."/>
        </authorList>
    </citation>
    <scope>NUCLEOTIDE SEQUENCE</scope>
    <source>
        <strain evidence="1">Hsosn_3</strain>
        <tissue evidence="1">Leaf</tissue>
    </source>
</reference>
<comment type="caution">
    <text evidence="1">The sequence shown here is derived from an EMBL/GenBank/DDBJ whole genome shotgun (WGS) entry which is preliminary data.</text>
</comment>
<proteinExistence type="predicted"/>
<sequence>MNLWDEIDARTAPKETKNQSCFSHGSNLSFCDYIQVYEQPEKSTVGYLLEDSQRELVADAVNAFVLSVNPNLKDRKSCLQSHLEKLWRQLTACFLERRSLNGDQGEAFHIRRILEASVRRV</sequence>
<reference evidence="1" key="2">
    <citation type="submission" date="2023-05" db="EMBL/GenBank/DDBJ databases">
        <authorList>
            <person name="Schelkunov M.I."/>
        </authorList>
    </citation>
    <scope>NUCLEOTIDE SEQUENCE</scope>
    <source>
        <strain evidence="1">Hsosn_3</strain>
        <tissue evidence="1">Leaf</tissue>
    </source>
</reference>
<dbReference type="AlphaFoldDB" id="A0AAD8MHC6"/>
<evidence type="ECO:0000313" key="1">
    <source>
        <dbReference type="EMBL" id="KAK1371988.1"/>
    </source>
</evidence>
<dbReference type="Proteomes" id="UP001237642">
    <property type="component" value="Unassembled WGS sequence"/>
</dbReference>
<accession>A0AAD8MHC6</accession>
<evidence type="ECO:0000313" key="2">
    <source>
        <dbReference type="Proteomes" id="UP001237642"/>
    </source>
</evidence>
<dbReference type="EMBL" id="JAUIZM010000008">
    <property type="protein sequence ID" value="KAK1371988.1"/>
    <property type="molecule type" value="Genomic_DNA"/>
</dbReference>
<organism evidence="1 2">
    <name type="scientific">Heracleum sosnowskyi</name>
    <dbReference type="NCBI Taxonomy" id="360622"/>
    <lineage>
        <taxon>Eukaryota</taxon>
        <taxon>Viridiplantae</taxon>
        <taxon>Streptophyta</taxon>
        <taxon>Embryophyta</taxon>
        <taxon>Tracheophyta</taxon>
        <taxon>Spermatophyta</taxon>
        <taxon>Magnoliopsida</taxon>
        <taxon>eudicotyledons</taxon>
        <taxon>Gunneridae</taxon>
        <taxon>Pentapetalae</taxon>
        <taxon>asterids</taxon>
        <taxon>campanulids</taxon>
        <taxon>Apiales</taxon>
        <taxon>Apiaceae</taxon>
        <taxon>Apioideae</taxon>
        <taxon>apioid superclade</taxon>
        <taxon>Tordylieae</taxon>
        <taxon>Tordyliinae</taxon>
        <taxon>Heracleum</taxon>
    </lineage>
</organism>
<name>A0AAD8MHC6_9APIA</name>
<protein>
    <submittedName>
        <fullName evidence="1">SPla/RYanodine receptor (SPRY) domain-containing protein</fullName>
    </submittedName>
</protein>
<gene>
    <name evidence="1" type="ORF">POM88_038080</name>
</gene>
<keyword evidence="1" id="KW-0675">Receptor</keyword>